<feature type="domain" description="Uracil-DNA glycosylase-like" evidence="12">
    <location>
        <begin position="86"/>
        <end position="232"/>
    </location>
</feature>
<evidence type="ECO:0000256" key="9">
    <source>
        <dbReference type="ARBA" id="ARBA00023004"/>
    </source>
</evidence>
<dbReference type="EMBL" id="QZKU01000114">
    <property type="protein sequence ID" value="RJP17496.1"/>
    <property type="molecule type" value="Genomic_DNA"/>
</dbReference>
<evidence type="ECO:0000256" key="3">
    <source>
        <dbReference type="ARBA" id="ARBA00012030"/>
    </source>
</evidence>
<dbReference type="SMART" id="SM00987">
    <property type="entry name" value="UreE_C"/>
    <property type="match status" value="1"/>
</dbReference>
<keyword evidence="5" id="KW-0004">4Fe-4S</keyword>
<evidence type="ECO:0000256" key="4">
    <source>
        <dbReference type="ARBA" id="ARBA00019403"/>
    </source>
</evidence>
<dbReference type="GO" id="GO:0004844">
    <property type="term" value="F:uracil DNA N-glycosylase activity"/>
    <property type="evidence" value="ECO:0007669"/>
    <property type="project" value="UniProtKB-EC"/>
</dbReference>
<evidence type="ECO:0000256" key="2">
    <source>
        <dbReference type="ARBA" id="ARBA00006521"/>
    </source>
</evidence>
<comment type="catalytic activity">
    <reaction evidence="1">
        <text>Hydrolyzes single-stranded DNA or mismatched double-stranded DNA and polynucleotides, releasing free uracil.</text>
        <dbReference type="EC" id="3.2.2.27"/>
    </reaction>
</comment>
<keyword evidence="6" id="KW-0479">Metal-binding</keyword>
<keyword evidence="10" id="KW-0411">Iron-sulfur</keyword>
<keyword evidence="9" id="KW-0408">Iron</keyword>
<dbReference type="CDD" id="cd10030">
    <property type="entry name" value="UDG-F4_TTUDGA_SPO1dp_like"/>
    <property type="match status" value="1"/>
</dbReference>
<dbReference type="Gene3D" id="3.40.470.10">
    <property type="entry name" value="Uracil-DNA glycosylase-like domain"/>
    <property type="match status" value="1"/>
</dbReference>
<sequence>MKHDERASAELLEVIELAKRFLEQQKTLGLQKIRLSRAALSELDNVASSDSAERQRDAAAAIAELASAVQTCTKCHLSRSRKNVVPGQGNPYAKLMFIGEAPGADEDEQGLPFVGKAGQLLTRIIAAINLKREDVYICNILKCRPPDNRTPSSDEIECCLPFVMEQVRVIHPKFICALGNVAAQTLLQTKAPMNRLRGKFHKFGEALLMPTYHPAALLRNADYKKPTWEDMQMIQRELEKL</sequence>
<proteinExistence type="inferred from homology"/>
<accession>A0A3A4NGM2</accession>
<evidence type="ECO:0000256" key="10">
    <source>
        <dbReference type="ARBA" id="ARBA00023014"/>
    </source>
</evidence>
<name>A0A3A4NGM2_ABYX5</name>
<dbReference type="InterPro" id="IPR036895">
    <property type="entry name" value="Uracil-DNA_glycosylase-like_sf"/>
</dbReference>
<dbReference type="AlphaFoldDB" id="A0A3A4NGM2"/>
<dbReference type="GO" id="GO:0051539">
    <property type="term" value="F:4 iron, 4 sulfur cluster binding"/>
    <property type="evidence" value="ECO:0007669"/>
    <property type="project" value="UniProtKB-KW"/>
</dbReference>
<dbReference type="Proteomes" id="UP000265882">
    <property type="component" value="Unassembled WGS sequence"/>
</dbReference>
<dbReference type="GO" id="GO:0006281">
    <property type="term" value="P:DNA repair"/>
    <property type="evidence" value="ECO:0007669"/>
    <property type="project" value="UniProtKB-KW"/>
</dbReference>
<dbReference type="SUPFAM" id="SSF52141">
    <property type="entry name" value="Uracil-DNA glycosylase-like"/>
    <property type="match status" value="1"/>
</dbReference>
<comment type="similarity">
    <text evidence="2">Belongs to the uracil-DNA glycosylase (UDG) superfamily. Type 4 (UDGa) family.</text>
</comment>
<keyword evidence="11" id="KW-0234">DNA repair</keyword>
<evidence type="ECO:0000256" key="6">
    <source>
        <dbReference type="ARBA" id="ARBA00022723"/>
    </source>
</evidence>
<dbReference type="InterPro" id="IPR005273">
    <property type="entry name" value="Ura-DNA_glyco_family4"/>
</dbReference>
<evidence type="ECO:0000313" key="13">
    <source>
        <dbReference type="EMBL" id="RJP17496.1"/>
    </source>
</evidence>
<dbReference type="NCBIfam" id="TIGR00758">
    <property type="entry name" value="UDG_fam4"/>
    <property type="match status" value="1"/>
</dbReference>
<dbReference type="InterPro" id="IPR005122">
    <property type="entry name" value="Uracil-DNA_glycosylase-like"/>
</dbReference>
<evidence type="ECO:0000256" key="5">
    <source>
        <dbReference type="ARBA" id="ARBA00022485"/>
    </source>
</evidence>
<dbReference type="PANTHER" id="PTHR33693">
    <property type="entry name" value="TYPE-5 URACIL-DNA GLYCOSYLASE"/>
    <property type="match status" value="1"/>
</dbReference>
<evidence type="ECO:0000259" key="12">
    <source>
        <dbReference type="SMART" id="SM00986"/>
    </source>
</evidence>
<dbReference type="Pfam" id="PF03167">
    <property type="entry name" value="UDG"/>
    <property type="match status" value="1"/>
</dbReference>
<gene>
    <name evidence="13" type="ORF">C4520_16140</name>
</gene>
<dbReference type="InterPro" id="IPR051536">
    <property type="entry name" value="UDG_Type-4/5"/>
</dbReference>
<dbReference type="EC" id="3.2.2.27" evidence="3"/>
<evidence type="ECO:0000256" key="8">
    <source>
        <dbReference type="ARBA" id="ARBA00022801"/>
    </source>
</evidence>
<evidence type="ECO:0000256" key="7">
    <source>
        <dbReference type="ARBA" id="ARBA00022763"/>
    </source>
</evidence>
<comment type="caution">
    <text evidence="13">The sequence shown here is derived from an EMBL/GenBank/DDBJ whole genome shotgun (WGS) entry which is preliminary data.</text>
</comment>
<reference evidence="13 14" key="1">
    <citation type="journal article" date="2017" name="ISME J.">
        <title>Energy and carbon metabolisms in a deep terrestrial subsurface fluid microbial community.</title>
        <authorList>
            <person name="Momper L."/>
            <person name="Jungbluth S.P."/>
            <person name="Lee M.D."/>
            <person name="Amend J.P."/>
        </authorList>
    </citation>
    <scope>NUCLEOTIDE SEQUENCE [LARGE SCALE GENOMIC DNA]</scope>
    <source>
        <strain evidence="13">SURF_5</strain>
    </source>
</reference>
<dbReference type="GO" id="GO:0046872">
    <property type="term" value="F:metal ion binding"/>
    <property type="evidence" value="ECO:0007669"/>
    <property type="project" value="UniProtKB-KW"/>
</dbReference>
<evidence type="ECO:0000256" key="1">
    <source>
        <dbReference type="ARBA" id="ARBA00001400"/>
    </source>
</evidence>
<organism evidence="13 14">
    <name type="scientific">Abyssobacteria bacterium (strain SURF_5)</name>
    <dbReference type="NCBI Taxonomy" id="2093360"/>
    <lineage>
        <taxon>Bacteria</taxon>
        <taxon>Pseudomonadati</taxon>
        <taxon>Candidatus Hydrogenedentota</taxon>
        <taxon>Candidatus Abyssobacteria</taxon>
    </lineage>
</organism>
<keyword evidence="7" id="KW-0227">DNA damage</keyword>
<dbReference type="SMART" id="SM00986">
    <property type="entry name" value="UDG"/>
    <property type="match status" value="1"/>
</dbReference>
<keyword evidence="8" id="KW-0378">Hydrolase</keyword>
<evidence type="ECO:0000256" key="11">
    <source>
        <dbReference type="ARBA" id="ARBA00023204"/>
    </source>
</evidence>
<dbReference type="PANTHER" id="PTHR33693:SF1">
    <property type="entry name" value="TYPE-4 URACIL-DNA GLYCOSYLASE"/>
    <property type="match status" value="1"/>
</dbReference>
<evidence type="ECO:0000313" key="14">
    <source>
        <dbReference type="Proteomes" id="UP000265882"/>
    </source>
</evidence>
<protein>
    <recommendedName>
        <fullName evidence="4">Type-4 uracil-DNA glycosylase</fullName>
        <ecNumber evidence="3">3.2.2.27</ecNumber>
    </recommendedName>
</protein>